<keyword evidence="3" id="KW-1185">Reference proteome</keyword>
<gene>
    <name evidence="2" type="ORF">KP77_25420</name>
</gene>
<dbReference type="InterPro" id="IPR001279">
    <property type="entry name" value="Metallo-B-lactamas"/>
</dbReference>
<dbReference type="PANTHER" id="PTHR47619">
    <property type="entry name" value="METALLO-HYDROLASE YYCJ-RELATED"/>
    <property type="match status" value="1"/>
</dbReference>
<comment type="caution">
    <text evidence="2">The sequence shown here is derived from an EMBL/GenBank/DDBJ whole genome shotgun (WGS) entry which is preliminary data.</text>
</comment>
<dbReference type="RefSeq" id="WP_041123078.1">
    <property type="nucleotide sequence ID" value="NZ_JXRQ01000024.1"/>
</dbReference>
<name>A0A0C2VSM0_9BACL</name>
<sequence length="234" mass="26639">MIDIKVLGSSSKGNAYRVTDGTTSLLLECGIKFSEIQKKLNFETSDIEGCLVSHEHGDHRAGLKDVLKAGINTYMSTGTAEAIGIDHHRIRKVEVKKSFKVGTWTILPFDVEHDVNEPFGFMLQNEQGERLLFATDTYYIKYKFQNLTHIMIETNYSMNILKENIAEGRVPAILKKRLMQSHFSLENALDFFRANDLSKVQEIWLLHLSSNNSDEDHFKCEVQKVTGKIVKIAK</sequence>
<dbReference type="PANTHER" id="PTHR47619:SF1">
    <property type="entry name" value="EXODEOXYRIBONUCLEASE WALJ"/>
    <property type="match status" value="1"/>
</dbReference>
<dbReference type="Proteomes" id="UP000031950">
    <property type="component" value="Unassembled WGS sequence"/>
</dbReference>
<proteinExistence type="predicted"/>
<dbReference type="AlphaFoldDB" id="A0A0C2VSM0"/>
<dbReference type="SMART" id="SM00849">
    <property type="entry name" value="Lactamase_B"/>
    <property type="match status" value="1"/>
</dbReference>
<dbReference type="Pfam" id="PF12706">
    <property type="entry name" value="Lactamase_B_2"/>
    <property type="match status" value="1"/>
</dbReference>
<evidence type="ECO:0000313" key="3">
    <source>
        <dbReference type="Proteomes" id="UP000031950"/>
    </source>
</evidence>
<reference evidence="2 3" key="1">
    <citation type="submission" date="2015-01" db="EMBL/GenBank/DDBJ databases">
        <title>Genome sequence of Jeotgalibacillus alimentarius.</title>
        <authorList>
            <person name="Goh K.M."/>
            <person name="Chan K.-G."/>
            <person name="Yaakop A.S."/>
            <person name="Ee R."/>
            <person name="Gan H.M."/>
            <person name="Chan C.S."/>
        </authorList>
    </citation>
    <scope>NUCLEOTIDE SEQUENCE [LARGE SCALE GENOMIC DNA]</scope>
    <source>
        <strain evidence="2 3">YKJ-13</strain>
    </source>
</reference>
<evidence type="ECO:0000313" key="2">
    <source>
        <dbReference type="EMBL" id="KIL46973.1"/>
    </source>
</evidence>
<evidence type="ECO:0000259" key="1">
    <source>
        <dbReference type="SMART" id="SM00849"/>
    </source>
</evidence>
<accession>A0A0C2VSM0</accession>
<organism evidence="2 3">
    <name type="scientific">Jeotgalibacillus alimentarius</name>
    <dbReference type="NCBI Taxonomy" id="135826"/>
    <lineage>
        <taxon>Bacteria</taxon>
        <taxon>Bacillati</taxon>
        <taxon>Bacillota</taxon>
        <taxon>Bacilli</taxon>
        <taxon>Bacillales</taxon>
        <taxon>Caryophanaceae</taxon>
        <taxon>Jeotgalibacillus</taxon>
    </lineage>
</organism>
<dbReference type="STRING" id="135826.KP77_25420"/>
<dbReference type="OrthoDB" id="1846420at2"/>
<dbReference type="InterPro" id="IPR052533">
    <property type="entry name" value="WalJ/YycJ-like"/>
</dbReference>
<protein>
    <submittedName>
        <fullName evidence="2">Beta-lactamase</fullName>
    </submittedName>
</protein>
<dbReference type="Gene3D" id="3.60.15.10">
    <property type="entry name" value="Ribonuclease Z/Hydroxyacylglutathione hydrolase-like"/>
    <property type="match status" value="1"/>
</dbReference>
<dbReference type="PATRIC" id="fig|135826.4.peg.2529"/>
<feature type="domain" description="Metallo-beta-lactamase" evidence="1">
    <location>
        <begin position="12"/>
        <end position="182"/>
    </location>
</feature>
<dbReference type="EMBL" id="JXRQ01000024">
    <property type="protein sequence ID" value="KIL46973.1"/>
    <property type="molecule type" value="Genomic_DNA"/>
</dbReference>
<dbReference type="SUPFAM" id="SSF56281">
    <property type="entry name" value="Metallo-hydrolase/oxidoreductase"/>
    <property type="match status" value="1"/>
</dbReference>
<dbReference type="InterPro" id="IPR036866">
    <property type="entry name" value="RibonucZ/Hydroxyglut_hydro"/>
</dbReference>